<reference evidence="3 4" key="1">
    <citation type="journal article" date="2020" name="bioRxiv">
        <title>Sequence and annotation of 42 cannabis genomes reveals extensive copy number variation in cannabinoid synthesis and pathogen resistance genes.</title>
        <authorList>
            <person name="Mckernan K.J."/>
            <person name="Helbert Y."/>
            <person name="Kane L.T."/>
            <person name="Ebling H."/>
            <person name="Zhang L."/>
            <person name="Liu B."/>
            <person name="Eaton Z."/>
            <person name="Mclaughlin S."/>
            <person name="Kingan S."/>
            <person name="Baybayan P."/>
            <person name="Concepcion G."/>
            <person name="Jordan M."/>
            <person name="Riva A."/>
            <person name="Barbazuk W."/>
            <person name="Harkins T."/>
        </authorList>
    </citation>
    <scope>NUCLEOTIDE SEQUENCE [LARGE SCALE GENOMIC DNA]</scope>
    <source>
        <strain evidence="4">cv. Jamaican Lion 4</strain>
        <tissue evidence="3">Leaf</tissue>
    </source>
</reference>
<dbReference type="PANTHER" id="PTHR33470">
    <property type="entry name" value="OS01G0164075 PROTEIN"/>
    <property type="match status" value="1"/>
</dbReference>
<evidence type="ECO:0000256" key="2">
    <source>
        <dbReference type="SAM" id="MobiDB-lite"/>
    </source>
</evidence>
<feature type="compositionally biased region" description="Basic and acidic residues" evidence="2">
    <location>
        <begin position="50"/>
        <end position="59"/>
    </location>
</feature>
<feature type="region of interest" description="Disordered" evidence="2">
    <location>
        <begin position="19"/>
        <end position="60"/>
    </location>
</feature>
<dbReference type="GO" id="GO:0071944">
    <property type="term" value="C:cell periphery"/>
    <property type="evidence" value="ECO:0007669"/>
    <property type="project" value="TreeGrafter"/>
</dbReference>
<evidence type="ECO:0008006" key="5">
    <source>
        <dbReference type="Google" id="ProtNLM"/>
    </source>
</evidence>
<feature type="compositionally biased region" description="Acidic residues" evidence="2">
    <location>
        <begin position="29"/>
        <end position="49"/>
    </location>
</feature>
<sequence length="203" mass="22679">MVLLSFLLIVVSAINYENAPKPNQVHDHDDDDDNQDLLPLESEDQSEPYDNDHDHDQDNNHLMNNYINTIGVQGLILCNSNQKYTPLVGALARITCIAEDENGYERTPFSMVSHKSNENGFFMATFLVSDVLGSDVNDMLKLKECKVFLEGCPMEAACKIASDVNNGVSGAPLSSYRFLPQKVMALYTVGPFIYTSNHPDDHY</sequence>
<keyword evidence="4" id="KW-1185">Reference proteome</keyword>
<name>A0A7J6GI59_CANSA</name>
<comment type="caution">
    <text evidence="3">The sequence shown here is derived from an EMBL/GenBank/DDBJ whole genome shotgun (WGS) entry which is preliminary data.</text>
</comment>
<evidence type="ECO:0000313" key="3">
    <source>
        <dbReference type="EMBL" id="KAF4381980.1"/>
    </source>
</evidence>
<dbReference type="Pfam" id="PF01190">
    <property type="entry name" value="Pollen_Ole_e_1"/>
    <property type="match status" value="1"/>
</dbReference>
<dbReference type="Proteomes" id="UP000583929">
    <property type="component" value="Unassembled WGS sequence"/>
</dbReference>
<accession>A0A7J6GI59</accession>
<dbReference type="PANTHER" id="PTHR33470:SF40">
    <property type="entry name" value="PROTEIN SEED AND ROOT HAIR PROTECTIVE PROTEIN"/>
    <property type="match status" value="1"/>
</dbReference>
<protein>
    <recommendedName>
        <fullName evidence="5">Pollen Ole e 1 allergen and extensin family protein</fullName>
    </recommendedName>
</protein>
<evidence type="ECO:0000256" key="1">
    <source>
        <dbReference type="ARBA" id="ARBA00022729"/>
    </source>
</evidence>
<proteinExistence type="predicted"/>
<gene>
    <name evidence="3" type="ORF">G4B88_006612</name>
</gene>
<keyword evidence="1" id="KW-0732">Signal</keyword>
<dbReference type="EMBL" id="JAATIQ010000105">
    <property type="protein sequence ID" value="KAF4381980.1"/>
    <property type="molecule type" value="Genomic_DNA"/>
</dbReference>
<evidence type="ECO:0000313" key="4">
    <source>
        <dbReference type="Proteomes" id="UP000583929"/>
    </source>
</evidence>
<dbReference type="AlphaFoldDB" id="A0A7J6GI59"/>
<organism evidence="3 4">
    <name type="scientific">Cannabis sativa</name>
    <name type="common">Hemp</name>
    <name type="synonym">Marijuana</name>
    <dbReference type="NCBI Taxonomy" id="3483"/>
    <lineage>
        <taxon>Eukaryota</taxon>
        <taxon>Viridiplantae</taxon>
        <taxon>Streptophyta</taxon>
        <taxon>Embryophyta</taxon>
        <taxon>Tracheophyta</taxon>
        <taxon>Spermatophyta</taxon>
        <taxon>Magnoliopsida</taxon>
        <taxon>eudicotyledons</taxon>
        <taxon>Gunneridae</taxon>
        <taxon>Pentapetalae</taxon>
        <taxon>rosids</taxon>
        <taxon>fabids</taxon>
        <taxon>Rosales</taxon>
        <taxon>Cannabaceae</taxon>
        <taxon>Cannabis</taxon>
    </lineage>
</organism>